<sequence>MKKLSNYRLLKVAGVFLIIVTVLICCKKSGEDAETILEGKATFYVDESILPIIEDELAVFQSDYRGRINLVAKPESEVVNALLSDKTAVVILSRSLSVSEKQTLAKRQITPKITPFAVDAVAFITNTKSKDTLLDLQEAVNLMQGKASKIKQLVFENPNSGTVNTMNALAKTDNKTKHDGIYSMHSALEVIDYVAKNPDAVGVVGLNILLEPESQWQELVGSVKVMAVRNVKNAKNDLNHYKPNQSNLALGLYPLRRDLQMLNFQGAAGLGMGFASFIAGERGQRIILKSGLLPVRIPSRNITIRKDINTK</sequence>
<dbReference type="Proteomes" id="UP000244193">
    <property type="component" value="Chromosome"/>
</dbReference>
<evidence type="ECO:0000313" key="4">
    <source>
        <dbReference type="EMBL" id="AWA29660.1"/>
    </source>
</evidence>
<gene>
    <name evidence="4" type="ORF">HYN48_05925</name>
</gene>
<dbReference type="Pfam" id="PF12849">
    <property type="entry name" value="PBP_like_2"/>
    <property type="match status" value="1"/>
</dbReference>
<name>A0A2S0RED9_9FLAO</name>
<dbReference type="InterPro" id="IPR024370">
    <property type="entry name" value="PBP_domain"/>
</dbReference>
<dbReference type="KEGG" id="fmg:HYN48_05925"/>
<keyword evidence="2" id="KW-0812">Transmembrane</keyword>
<feature type="transmembrane region" description="Helical" evidence="2">
    <location>
        <begin position="7"/>
        <end position="24"/>
    </location>
</feature>
<dbReference type="InterPro" id="IPR050811">
    <property type="entry name" value="Phosphate_ABC_transporter"/>
</dbReference>
<accession>A0A2S0RED9</accession>
<keyword evidence="2" id="KW-0472">Membrane</keyword>
<dbReference type="RefSeq" id="WP_108370244.1">
    <property type="nucleotide sequence ID" value="NZ_CP028811.1"/>
</dbReference>
<dbReference type="AlphaFoldDB" id="A0A2S0RED9"/>
<dbReference type="Gene3D" id="3.40.190.10">
    <property type="entry name" value="Periplasmic binding protein-like II"/>
    <property type="match status" value="2"/>
</dbReference>
<evidence type="ECO:0000256" key="1">
    <source>
        <dbReference type="ARBA" id="ARBA00022729"/>
    </source>
</evidence>
<protein>
    <submittedName>
        <fullName evidence="4">Phosphate ABC transporter substrate-binding protein</fullName>
    </submittedName>
</protein>
<dbReference type="OrthoDB" id="1450880at2"/>
<evidence type="ECO:0000259" key="3">
    <source>
        <dbReference type="Pfam" id="PF12849"/>
    </source>
</evidence>
<keyword evidence="1" id="KW-0732">Signal</keyword>
<organism evidence="4 5">
    <name type="scientific">Flavobacterium magnum</name>
    <dbReference type="NCBI Taxonomy" id="2162713"/>
    <lineage>
        <taxon>Bacteria</taxon>
        <taxon>Pseudomonadati</taxon>
        <taxon>Bacteroidota</taxon>
        <taxon>Flavobacteriia</taxon>
        <taxon>Flavobacteriales</taxon>
        <taxon>Flavobacteriaceae</taxon>
        <taxon>Flavobacterium</taxon>
    </lineage>
</organism>
<evidence type="ECO:0000313" key="5">
    <source>
        <dbReference type="Proteomes" id="UP000244193"/>
    </source>
</evidence>
<reference evidence="4 5" key="1">
    <citation type="submission" date="2018-04" db="EMBL/GenBank/DDBJ databases">
        <title>Genome sequencing of Flavobacterium sp. HYN0048.</title>
        <authorList>
            <person name="Yi H."/>
            <person name="Baek C."/>
        </authorList>
    </citation>
    <scope>NUCLEOTIDE SEQUENCE [LARGE SCALE GENOMIC DNA]</scope>
    <source>
        <strain evidence="4 5">HYN0048</strain>
    </source>
</reference>
<dbReference type="SUPFAM" id="SSF53850">
    <property type="entry name" value="Periplasmic binding protein-like II"/>
    <property type="match status" value="1"/>
</dbReference>
<feature type="domain" description="PBP" evidence="3">
    <location>
        <begin position="45"/>
        <end position="281"/>
    </location>
</feature>
<dbReference type="PANTHER" id="PTHR30570">
    <property type="entry name" value="PERIPLASMIC PHOSPHATE BINDING COMPONENT OF PHOSPHATE ABC TRANSPORTER"/>
    <property type="match status" value="1"/>
</dbReference>
<dbReference type="EMBL" id="CP028811">
    <property type="protein sequence ID" value="AWA29660.1"/>
    <property type="molecule type" value="Genomic_DNA"/>
</dbReference>
<keyword evidence="2" id="KW-1133">Transmembrane helix</keyword>
<dbReference type="PANTHER" id="PTHR30570:SF1">
    <property type="entry name" value="PHOSPHATE-BINDING PROTEIN PSTS"/>
    <property type="match status" value="1"/>
</dbReference>
<proteinExistence type="predicted"/>
<keyword evidence="5" id="KW-1185">Reference proteome</keyword>
<evidence type="ECO:0000256" key="2">
    <source>
        <dbReference type="SAM" id="Phobius"/>
    </source>
</evidence>